<dbReference type="PANTHER" id="PTHR42695:SF5">
    <property type="entry name" value="GLUTAMINE AMIDOTRANSFERASE YLR126C-RELATED"/>
    <property type="match status" value="1"/>
</dbReference>
<dbReference type="CDD" id="cd01741">
    <property type="entry name" value="GATase1_1"/>
    <property type="match status" value="1"/>
</dbReference>
<gene>
    <name evidence="2" type="ORF">PBAH0796_LOCUS17353</name>
</gene>
<proteinExistence type="predicted"/>
<evidence type="ECO:0000259" key="1">
    <source>
        <dbReference type="Pfam" id="PF00117"/>
    </source>
</evidence>
<name>A0A7S0AJZ4_9DINO</name>
<sequence length="269" mass="28535">MKLASLFSCSGSQSKASKGRLRLGVLNPVDGGGYNRRVVEMLTELFKAAGLTVSLVEFDIIKDHFPSLAERTAFDGYIIPGSNMSAKDDLPWIHKLGSCVRELELGRVPIMGICFGHTVIAQALGGRLAKSDSGLIAAACSFNPTADTSRLLKCAAGGSATLLYLHDDIVIELPSKAKCLGSSPSNPIHGAAYFGNGSDPGKPHILTFQAHPEFSTPAGNQVLRSLLLSVAPDKGAEWVEERVATIGSEGDQAVQMFRAAVSALWPDHF</sequence>
<dbReference type="SUPFAM" id="SSF52317">
    <property type="entry name" value="Class I glutamine amidotransferase-like"/>
    <property type="match status" value="1"/>
</dbReference>
<reference evidence="2" key="1">
    <citation type="submission" date="2021-01" db="EMBL/GenBank/DDBJ databases">
        <authorList>
            <person name="Corre E."/>
            <person name="Pelletier E."/>
            <person name="Niang G."/>
            <person name="Scheremetjew M."/>
            <person name="Finn R."/>
            <person name="Kale V."/>
            <person name="Holt S."/>
            <person name="Cochrane G."/>
            <person name="Meng A."/>
            <person name="Brown T."/>
            <person name="Cohen L."/>
        </authorList>
    </citation>
    <scope>NUCLEOTIDE SEQUENCE</scope>
    <source>
        <strain evidence="2">Pbaha01</strain>
    </source>
</reference>
<protein>
    <recommendedName>
        <fullName evidence="1">Glutamine amidotransferase domain-containing protein</fullName>
    </recommendedName>
</protein>
<dbReference type="PANTHER" id="PTHR42695">
    <property type="entry name" value="GLUTAMINE AMIDOTRANSFERASE YLR126C-RELATED"/>
    <property type="match status" value="1"/>
</dbReference>
<evidence type="ECO:0000313" key="2">
    <source>
        <dbReference type="EMBL" id="CAD8365375.1"/>
    </source>
</evidence>
<dbReference type="Gene3D" id="3.40.50.880">
    <property type="match status" value="1"/>
</dbReference>
<dbReference type="InterPro" id="IPR017926">
    <property type="entry name" value="GATASE"/>
</dbReference>
<feature type="domain" description="Glutamine amidotransferase" evidence="1">
    <location>
        <begin position="38"/>
        <end position="226"/>
    </location>
</feature>
<dbReference type="EMBL" id="HBEG01028521">
    <property type="protein sequence ID" value="CAD8365375.1"/>
    <property type="molecule type" value="Transcribed_RNA"/>
</dbReference>
<accession>A0A7S0AJZ4</accession>
<dbReference type="PROSITE" id="PS51273">
    <property type="entry name" value="GATASE_TYPE_1"/>
    <property type="match status" value="1"/>
</dbReference>
<dbReference type="InterPro" id="IPR044992">
    <property type="entry name" value="ChyE-like"/>
</dbReference>
<dbReference type="InterPro" id="IPR029062">
    <property type="entry name" value="Class_I_gatase-like"/>
</dbReference>
<dbReference type="AlphaFoldDB" id="A0A7S0AJZ4"/>
<dbReference type="Pfam" id="PF00117">
    <property type="entry name" value="GATase"/>
    <property type="match status" value="1"/>
</dbReference>
<organism evidence="2">
    <name type="scientific">Pyrodinium bahamense</name>
    <dbReference type="NCBI Taxonomy" id="73915"/>
    <lineage>
        <taxon>Eukaryota</taxon>
        <taxon>Sar</taxon>
        <taxon>Alveolata</taxon>
        <taxon>Dinophyceae</taxon>
        <taxon>Gonyaulacales</taxon>
        <taxon>Pyrocystaceae</taxon>
        <taxon>Pyrodinium</taxon>
    </lineage>
</organism>
<dbReference type="GO" id="GO:0005829">
    <property type="term" value="C:cytosol"/>
    <property type="evidence" value="ECO:0007669"/>
    <property type="project" value="TreeGrafter"/>
</dbReference>